<dbReference type="AlphaFoldDB" id="A0A645AEM1"/>
<dbReference type="EMBL" id="VSSQ01012464">
    <property type="protein sequence ID" value="MPM49293.1"/>
    <property type="molecule type" value="Genomic_DNA"/>
</dbReference>
<organism evidence="1">
    <name type="scientific">bioreactor metagenome</name>
    <dbReference type="NCBI Taxonomy" id="1076179"/>
    <lineage>
        <taxon>unclassified sequences</taxon>
        <taxon>metagenomes</taxon>
        <taxon>ecological metagenomes</taxon>
    </lineage>
</organism>
<proteinExistence type="predicted"/>
<accession>A0A645AEM1</accession>
<evidence type="ECO:0000313" key="1">
    <source>
        <dbReference type="EMBL" id="MPM49293.1"/>
    </source>
</evidence>
<reference evidence="1" key="1">
    <citation type="submission" date="2019-08" db="EMBL/GenBank/DDBJ databases">
        <authorList>
            <person name="Kucharzyk K."/>
            <person name="Murdoch R.W."/>
            <person name="Higgins S."/>
            <person name="Loffler F."/>
        </authorList>
    </citation>
    <scope>NUCLEOTIDE SEQUENCE</scope>
</reference>
<protein>
    <submittedName>
        <fullName evidence="1">Uncharacterized protein</fullName>
    </submittedName>
</protein>
<gene>
    <name evidence="1" type="ORF">SDC9_96022</name>
</gene>
<sequence>MQKHPKEQIAHLAHPAAFDGLEPPVYDREPLFVRGVFVRPAHEPPKRKDLVWPNDDLI</sequence>
<name>A0A645AEM1_9ZZZZ</name>
<comment type="caution">
    <text evidence="1">The sequence shown here is derived from an EMBL/GenBank/DDBJ whole genome shotgun (WGS) entry which is preliminary data.</text>
</comment>